<gene>
    <name evidence="2" type="ORF">AWC38_SpisGene19884</name>
</gene>
<organism evidence="2 3">
    <name type="scientific">Stylophora pistillata</name>
    <name type="common">Smooth cauliflower coral</name>
    <dbReference type="NCBI Taxonomy" id="50429"/>
    <lineage>
        <taxon>Eukaryota</taxon>
        <taxon>Metazoa</taxon>
        <taxon>Cnidaria</taxon>
        <taxon>Anthozoa</taxon>
        <taxon>Hexacorallia</taxon>
        <taxon>Scleractinia</taxon>
        <taxon>Astrocoeniina</taxon>
        <taxon>Pocilloporidae</taxon>
        <taxon>Stylophora</taxon>
    </lineage>
</organism>
<comment type="caution">
    <text evidence="2">The sequence shown here is derived from an EMBL/GenBank/DDBJ whole genome shotgun (WGS) entry which is preliminary data.</text>
</comment>
<evidence type="ECO:0000256" key="1">
    <source>
        <dbReference type="SAM" id="MobiDB-lite"/>
    </source>
</evidence>
<feature type="region of interest" description="Disordered" evidence="1">
    <location>
        <begin position="25"/>
        <end position="71"/>
    </location>
</feature>
<dbReference type="Proteomes" id="UP000225706">
    <property type="component" value="Unassembled WGS sequence"/>
</dbReference>
<sequence length="86" mass="9974">MELETEAKSLEKRLKKDALALACTLTPPTPFVTPEPPDEGEESLEEKVRRRRHEGEFYQRSDDEETSGNQHYNNRILFAIPHCLSF</sequence>
<dbReference type="AlphaFoldDB" id="A0A2B4RFC9"/>
<name>A0A2B4RFC9_STYPI</name>
<protein>
    <submittedName>
        <fullName evidence="2">Uncharacterized protein</fullName>
    </submittedName>
</protein>
<reference evidence="3" key="1">
    <citation type="journal article" date="2017" name="bioRxiv">
        <title>Comparative analysis of the genomes of Stylophora pistillata and Acropora digitifera provides evidence for extensive differences between species of corals.</title>
        <authorList>
            <person name="Voolstra C.R."/>
            <person name="Li Y."/>
            <person name="Liew Y.J."/>
            <person name="Baumgarten S."/>
            <person name="Zoccola D."/>
            <person name="Flot J.-F."/>
            <person name="Tambutte S."/>
            <person name="Allemand D."/>
            <person name="Aranda M."/>
        </authorList>
    </citation>
    <scope>NUCLEOTIDE SEQUENCE [LARGE SCALE GENOMIC DNA]</scope>
</reference>
<keyword evidence="3" id="KW-1185">Reference proteome</keyword>
<evidence type="ECO:0000313" key="2">
    <source>
        <dbReference type="EMBL" id="PFX15876.1"/>
    </source>
</evidence>
<accession>A0A2B4RFC9</accession>
<feature type="compositionally biased region" description="Basic and acidic residues" evidence="1">
    <location>
        <begin position="45"/>
        <end position="61"/>
    </location>
</feature>
<proteinExistence type="predicted"/>
<evidence type="ECO:0000313" key="3">
    <source>
        <dbReference type="Proteomes" id="UP000225706"/>
    </source>
</evidence>
<dbReference type="EMBL" id="LSMT01000600">
    <property type="protein sequence ID" value="PFX15876.1"/>
    <property type="molecule type" value="Genomic_DNA"/>
</dbReference>